<organism evidence="3">
    <name type="scientific">Lygus hesperus</name>
    <name type="common">Western plant bug</name>
    <dbReference type="NCBI Taxonomy" id="30085"/>
    <lineage>
        <taxon>Eukaryota</taxon>
        <taxon>Metazoa</taxon>
        <taxon>Ecdysozoa</taxon>
        <taxon>Arthropoda</taxon>
        <taxon>Hexapoda</taxon>
        <taxon>Insecta</taxon>
        <taxon>Pterygota</taxon>
        <taxon>Neoptera</taxon>
        <taxon>Paraneoptera</taxon>
        <taxon>Hemiptera</taxon>
        <taxon>Heteroptera</taxon>
        <taxon>Panheteroptera</taxon>
        <taxon>Cimicomorpha</taxon>
        <taxon>Miridae</taxon>
        <taxon>Mirini</taxon>
        <taxon>Lygus</taxon>
    </lineage>
</organism>
<keyword evidence="1" id="KW-0175">Coiled coil</keyword>
<reference evidence="3" key="1">
    <citation type="journal article" date="2014" name="PLoS ONE">
        <title>Transcriptome-Based Identification of ABC Transporters in the Western Tarnished Plant Bug Lygus hesperus.</title>
        <authorList>
            <person name="Hull J.J."/>
            <person name="Chaney K."/>
            <person name="Geib S.M."/>
            <person name="Fabrick J.A."/>
            <person name="Brent C.S."/>
            <person name="Walsh D."/>
            <person name="Lavine L.C."/>
        </authorList>
    </citation>
    <scope>NUCLEOTIDE SEQUENCE</scope>
</reference>
<dbReference type="EMBL" id="GBRD01002688">
    <property type="protein sequence ID" value="JAG63133.1"/>
    <property type="molecule type" value="Transcribed_RNA"/>
</dbReference>
<feature type="coiled-coil region" evidence="1">
    <location>
        <begin position="27"/>
        <end position="68"/>
    </location>
</feature>
<accession>A0A0A9XZ57</accession>
<gene>
    <name evidence="3" type="ORF">CM83_4051</name>
</gene>
<sequence length="134" mass="14440">RSPTRPVGQTRKGSAGSREELDVKKELAKACKGMADAKAKLEKLKLERDEAEADVAKAKVEIEQATKLYENRELGGAGDATVNAAAVEAIKCYCTGPCKCDKDNPPPTPKSAMQEKREEIVTCAEKDATTTKTE</sequence>
<evidence type="ECO:0000256" key="2">
    <source>
        <dbReference type="SAM" id="MobiDB-lite"/>
    </source>
</evidence>
<feature type="non-terminal residue" evidence="3">
    <location>
        <position position="1"/>
    </location>
</feature>
<evidence type="ECO:0000313" key="4">
    <source>
        <dbReference type="EMBL" id="JAG63133.1"/>
    </source>
</evidence>
<reference evidence="4" key="3">
    <citation type="submission" date="2014-09" db="EMBL/GenBank/DDBJ databases">
        <authorList>
            <person name="Magalhaes I.L.F."/>
            <person name="Oliveira U."/>
            <person name="Santos F.R."/>
            <person name="Vidigal T.H.D.A."/>
            <person name="Brescovit A.D."/>
            <person name="Santos A.J."/>
        </authorList>
    </citation>
    <scope>NUCLEOTIDE SEQUENCE</scope>
</reference>
<dbReference type="AlphaFoldDB" id="A0A0A9XZ57"/>
<reference evidence="3" key="2">
    <citation type="submission" date="2014-07" db="EMBL/GenBank/DDBJ databases">
        <authorList>
            <person name="Hull J."/>
        </authorList>
    </citation>
    <scope>NUCLEOTIDE SEQUENCE</scope>
</reference>
<dbReference type="EMBL" id="GBHO01021034">
    <property type="protein sequence ID" value="JAG22570.1"/>
    <property type="molecule type" value="Transcribed_RNA"/>
</dbReference>
<protein>
    <submittedName>
        <fullName evidence="3">Uncharacterized protein</fullName>
    </submittedName>
</protein>
<proteinExistence type="predicted"/>
<feature type="region of interest" description="Disordered" evidence="2">
    <location>
        <begin position="1"/>
        <end position="20"/>
    </location>
</feature>
<evidence type="ECO:0000313" key="3">
    <source>
        <dbReference type="EMBL" id="JAG22570.1"/>
    </source>
</evidence>
<name>A0A0A9XZ57_LYGHE</name>
<evidence type="ECO:0000256" key="1">
    <source>
        <dbReference type="SAM" id="Coils"/>
    </source>
</evidence>